<dbReference type="Pfam" id="PF13191">
    <property type="entry name" value="AAA_16"/>
    <property type="match status" value="1"/>
</dbReference>
<proteinExistence type="predicted"/>
<dbReference type="Gene3D" id="1.10.10.10">
    <property type="entry name" value="Winged helix-like DNA-binding domain superfamily/Winged helix DNA-binding domain"/>
    <property type="match status" value="1"/>
</dbReference>
<dbReference type="GO" id="GO:0006355">
    <property type="term" value="P:regulation of DNA-templated transcription"/>
    <property type="evidence" value="ECO:0007669"/>
    <property type="project" value="InterPro"/>
</dbReference>
<accession>A0A8H9H6T8</accession>
<sequence>MADAGSRDWALAGRLDSDWTSWPGWRGRVREWNLVVQVLKEARAGRGAVLLVEGRAGMGKSRLLAEAARAAARGGFMAGQGAADDLDFTPLVPLRTAVRGIAGLYAAPPIPVPTTVDMRLSMLKWLSEPLERCAARGPALVTLDDLQWADQLTLLAIRRMVRDLASYPLVWMLSRTSGNGSVTPLDRLYDGLERDGATRVVMEALDEQAVAEVASDVLGVAPGPDVLALAALTEGNPFQLLETLDRLTSAGVIEVRDGQARVVPGQRPGVQTIMRECIDELSTQTRELVQVAAILGRTMTVIDLAAMLGKPAGDLVRPLDEAISAGILLADEVHLAFRHELLRHAVIETLAPPIRLALHREAGQMLLAGRGSAVPAAPHLIKSALPGDVEALRGLDRAAREVFAFSPQTSVDLSMRALEISGPADPGRFDRVATAVRALAVTGRAPEAILLAQEALDAAPSGAALSLRCMLAYALLLSGRPAAAVAEAESLLALPDVPAKLRGTAESALFVGLLSLKDFWNGRPRAQAVLADSAQCGDTALVGAHMLLAQCALVDGKVHDSFGHLQEAVRITTTGSVEACERPYPLMLLSMNYKFTGQFEAAERTARVLTEEIERLGQTAQAAQPAFFRSCLDLACGRLDDAAAEAQEGLTISEELGGHGSDLAGLCVLALVSVRRGDLESAARYMGGYRGKREIMYSAAWGRWIQAVVVEASGDPEGAMDLLRFAYTDVRERRWTLILEPLAAAWMTRVALATGNRPFAEKVIGTAESLARENREFPVLAVAAAHARGVLRSDVDALAHAAAGHPDPWGRSSAAEDLGVVLTADPRETSRAVSHLEQALHGYESTGALRDAARIRARLRELGVRRRHWTRAERPASGWDSLTDTEHAVAALIAKGLTNRQAAAQMFLSPHTVSTHLRHVFTKLGIASRVELARLVAERERAGSAGDDA</sequence>
<keyword evidence="2" id="KW-0067">ATP-binding</keyword>
<dbReference type="PANTHER" id="PTHR16305:SF35">
    <property type="entry name" value="TRANSCRIPTIONAL ACTIVATOR DOMAIN"/>
    <property type="match status" value="1"/>
</dbReference>
<feature type="domain" description="HTH luxR-type" evidence="3">
    <location>
        <begin position="875"/>
        <end position="940"/>
    </location>
</feature>
<dbReference type="SUPFAM" id="SSF52540">
    <property type="entry name" value="P-loop containing nucleoside triphosphate hydrolases"/>
    <property type="match status" value="1"/>
</dbReference>
<dbReference type="Gene3D" id="1.25.40.10">
    <property type="entry name" value="Tetratricopeptide repeat domain"/>
    <property type="match status" value="1"/>
</dbReference>
<dbReference type="InterPro" id="IPR027417">
    <property type="entry name" value="P-loop_NTPase"/>
</dbReference>
<comment type="caution">
    <text evidence="4">The sequence shown here is derived from an EMBL/GenBank/DDBJ whole genome shotgun (WGS) entry which is preliminary data.</text>
</comment>
<dbReference type="InterPro" id="IPR016032">
    <property type="entry name" value="Sig_transdc_resp-reg_C-effctor"/>
</dbReference>
<dbReference type="CDD" id="cd06170">
    <property type="entry name" value="LuxR_C_like"/>
    <property type="match status" value="1"/>
</dbReference>
<dbReference type="GO" id="GO:0005737">
    <property type="term" value="C:cytoplasm"/>
    <property type="evidence" value="ECO:0007669"/>
    <property type="project" value="TreeGrafter"/>
</dbReference>
<reference evidence="4" key="1">
    <citation type="journal article" date="2014" name="Int. J. Syst. Evol. Microbiol.">
        <title>Complete genome sequence of Corynebacterium casei LMG S-19264T (=DSM 44701T), isolated from a smear-ripened cheese.</title>
        <authorList>
            <consortium name="US DOE Joint Genome Institute (JGI-PGF)"/>
            <person name="Walter F."/>
            <person name="Albersmeier A."/>
            <person name="Kalinowski J."/>
            <person name="Ruckert C."/>
        </authorList>
    </citation>
    <scope>NUCLEOTIDE SEQUENCE</scope>
    <source>
        <strain evidence="4">CGMCC 4.7138</strain>
    </source>
</reference>
<dbReference type="InterPro" id="IPR011990">
    <property type="entry name" value="TPR-like_helical_dom_sf"/>
</dbReference>
<dbReference type="SUPFAM" id="SSF48452">
    <property type="entry name" value="TPR-like"/>
    <property type="match status" value="2"/>
</dbReference>
<gene>
    <name evidence="4" type="ORF">GCM10011574_58690</name>
</gene>
<name>A0A8H9H6T8_9ACTN</name>
<organism evidence="4 5">
    <name type="scientific">Microbispora bryophytorum</name>
    <dbReference type="NCBI Taxonomy" id="1460882"/>
    <lineage>
        <taxon>Bacteria</taxon>
        <taxon>Bacillati</taxon>
        <taxon>Actinomycetota</taxon>
        <taxon>Actinomycetes</taxon>
        <taxon>Streptosporangiales</taxon>
        <taxon>Streptosporangiaceae</taxon>
        <taxon>Microbispora</taxon>
    </lineage>
</organism>
<evidence type="ECO:0000259" key="3">
    <source>
        <dbReference type="PROSITE" id="PS50043"/>
    </source>
</evidence>
<reference evidence="4" key="2">
    <citation type="submission" date="2020-09" db="EMBL/GenBank/DDBJ databases">
        <authorList>
            <person name="Sun Q."/>
            <person name="Zhou Y."/>
        </authorList>
    </citation>
    <scope>NUCLEOTIDE SEQUENCE</scope>
    <source>
        <strain evidence="4">CGMCC 4.7138</strain>
    </source>
</reference>
<evidence type="ECO:0000313" key="5">
    <source>
        <dbReference type="Proteomes" id="UP000653480"/>
    </source>
</evidence>
<dbReference type="EMBL" id="BMMN01000014">
    <property type="protein sequence ID" value="GGO26389.1"/>
    <property type="molecule type" value="Genomic_DNA"/>
</dbReference>
<dbReference type="PROSITE" id="PS50043">
    <property type="entry name" value="HTH_LUXR_2"/>
    <property type="match status" value="1"/>
</dbReference>
<evidence type="ECO:0000256" key="1">
    <source>
        <dbReference type="ARBA" id="ARBA00022741"/>
    </source>
</evidence>
<dbReference type="InterPro" id="IPR036388">
    <property type="entry name" value="WH-like_DNA-bd_sf"/>
</dbReference>
<keyword evidence="1" id="KW-0547">Nucleotide-binding</keyword>
<dbReference type="SUPFAM" id="SSF46894">
    <property type="entry name" value="C-terminal effector domain of the bipartite response regulators"/>
    <property type="match status" value="1"/>
</dbReference>
<protein>
    <submittedName>
        <fullName evidence="4">Helix-turn-helix transcriptional regulator</fullName>
    </submittedName>
</protein>
<dbReference type="Proteomes" id="UP000653480">
    <property type="component" value="Unassembled WGS sequence"/>
</dbReference>
<evidence type="ECO:0000313" key="4">
    <source>
        <dbReference type="EMBL" id="GGO26389.1"/>
    </source>
</evidence>
<dbReference type="AlphaFoldDB" id="A0A8H9H6T8"/>
<dbReference type="GO" id="GO:0004016">
    <property type="term" value="F:adenylate cyclase activity"/>
    <property type="evidence" value="ECO:0007669"/>
    <property type="project" value="TreeGrafter"/>
</dbReference>
<dbReference type="SMART" id="SM00421">
    <property type="entry name" value="HTH_LUXR"/>
    <property type="match status" value="1"/>
</dbReference>
<dbReference type="PRINTS" id="PR00038">
    <property type="entry name" value="HTHLUXR"/>
</dbReference>
<dbReference type="OrthoDB" id="3178131at2"/>
<dbReference type="InterPro" id="IPR041664">
    <property type="entry name" value="AAA_16"/>
</dbReference>
<dbReference type="RefSeq" id="WP_142575120.1">
    <property type="nucleotide sequence ID" value="NZ_BMMN01000014.1"/>
</dbReference>
<dbReference type="Pfam" id="PF00196">
    <property type="entry name" value="GerE"/>
    <property type="match status" value="1"/>
</dbReference>
<dbReference type="GO" id="GO:0005524">
    <property type="term" value="F:ATP binding"/>
    <property type="evidence" value="ECO:0007669"/>
    <property type="project" value="UniProtKB-KW"/>
</dbReference>
<dbReference type="GO" id="GO:0003677">
    <property type="term" value="F:DNA binding"/>
    <property type="evidence" value="ECO:0007669"/>
    <property type="project" value="InterPro"/>
</dbReference>
<keyword evidence="5" id="KW-1185">Reference proteome</keyword>
<dbReference type="InterPro" id="IPR000792">
    <property type="entry name" value="Tscrpt_reg_LuxR_C"/>
</dbReference>
<evidence type="ECO:0000256" key="2">
    <source>
        <dbReference type="ARBA" id="ARBA00022840"/>
    </source>
</evidence>
<dbReference type="PANTHER" id="PTHR16305">
    <property type="entry name" value="TESTICULAR SOLUBLE ADENYLYL CYCLASE"/>
    <property type="match status" value="1"/>
</dbReference>